<evidence type="ECO:0000313" key="4">
    <source>
        <dbReference type="Proteomes" id="UP000178602"/>
    </source>
</evidence>
<dbReference type="Gene3D" id="3.40.50.1820">
    <property type="entry name" value="alpha/beta hydrolase"/>
    <property type="match status" value="1"/>
</dbReference>
<dbReference type="SUPFAM" id="SSF53474">
    <property type="entry name" value="alpha/beta-Hydrolases"/>
    <property type="match status" value="1"/>
</dbReference>
<protein>
    <recommendedName>
        <fullName evidence="2">Serine aminopeptidase S33 domain-containing protein</fullName>
    </recommendedName>
</protein>
<evidence type="ECO:0000313" key="3">
    <source>
        <dbReference type="EMBL" id="OGC28737.1"/>
    </source>
</evidence>
<dbReference type="PANTHER" id="PTHR22946">
    <property type="entry name" value="DIENELACTONE HYDROLASE DOMAIN-CONTAINING PROTEIN-RELATED"/>
    <property type="match status" value="1"/>
</dbReference>
<accession>A0A1F4T843</accession>
<gene>
    <name evidence="3" type="ORF">A3K49_07285</name>
</gene>
<dbReference type="InterPro" id="IPR029058">
    <property type="entry name" value="AB_hydrolase_fold"/>
</dbReference>
<reference evidence="3 4" key="1">
    <citation type="journal article" date="2016" name="Nat. Commun.">
        <title>Thousands of microbial genomes shed light on interconnected biogeochemical processes in an aquifer system.</title>
        <authorList>
            <person name="Anantharaman K."/>
            <person name="Brown C.T."/>
            <person name="Hug L.A."/>
            <person name="Sharon I."/>
            <person name="Castelle C.J."/>
            <person name="Probst A.J."/>
            <person name="Thomas B.C."/>
            <person name="Singh A."/>
            <person name="Wilkins M.J."/>
            <person name="Karaoz U."/>
            <person name="Brodie E.L."/>
            <person name="Williams K.H."/>
            <person name="Hubbard S.S."/>
            <person name="Banfield J.F."/>
        </authorList>
    </citation>
    <scope>NUCLEOTIDE SEQUENCE [LARGE SCALE GENOMIC DNA]</scope>
</reference>
<name>A0A1F4T843_UNCSA</name>
<dbReference type="Pfam" id="PF12146">
    <property type="entry name" value="Hydrolase_4"/>
    <property type="match status" value="1"/>
</dbReference>
<comment type="caution">
    <text evidence="3">The sequence shown here is derived from an EMBL/GenBank/DDBJ whole genome shotgun (WGS) entry which is preliminary data.</text>
</comment>
<sequence>MKEIVETIAIDYAPLWLSNMHFVLPRPSNVRRYHLKGQNDKTIYLDLHPPAKLKDKHKTIIILPGCGGNSIDMVNIARRFSRDGYLAWTVDYAVGDIYGDDFDDYTISELIIEIKLIIDFVYEHELVDKEHLYIAGHSFGGFSSVLYLARSRDQRISAVIGICPVFDVVEIGFNHFYKLADNFSGWGRLLKLIVKRAKNKLKKLVFFIWGATGKLFVIKKNGRWMRLTRKFMNDIVEVNNHDAVLRDIARIEQPCLFLYGENDPWISVSNVKEVYKDHSAGRKAIGVLEKEGHLPIDELGAEEICERTISWLEHNYHLTPQVTS</sequence>
<evidence type="ECO:0000259" key="2">
    <source>
        <dbReference type="Pfam" id="PF12146"/>
    </source>
</evidence>
<dbReference type="InterPro" id="IPR022742">
    <property type="entry name" value="Hydrolase_4"/>
</dbReference>
<dbReference type="InterPro" id="IPR050261">
    <property type="entry name" value="FrsA_esterase"/>
</dbReference>
<dbReference type="AlphaFoldDB" id="A0A1F4T843"/>
<dbReference type="GO" id="GO:0052689">
    <property type="term" value="F:carboxylic ester hydrolase activity"/>
    <property type="evidence" value="ECO:0007669"/>
    <property type="project" value="UniProtKB-ARBA"/>
</dbReference>
<dbReference type="PANTHER" id="PTHR22946:SF9">
    <property type="entry name" value="POLYKETIDE TRANSFERASE AF380"/>
    <property type="match status" value="1"/>
</dbReference>
<proteinExistence type="predicted"/>
<evidence type="ECO:0000256" key="1">
    <source>
        <dbReference type="ARBA" id="ARBA00022801"/>
    </source>
</evidence>
<organism evidence="3 4">
    <name type="scientific">candidate division WOR-1 bacterium RIFOXYC12_FULL_54_18</name>
    <dbReference type="NCBI Taxonomy" id="1802584"/>
    <lineage>
        <taxon>Bacteria</taxon>
        <taxon>Bacillati</taxon>
        <taxon>Saganbacteria</taxon>
    </lineage>
</organism>
<dbReference type="EMBL" id="MEUG01000001">
    <property type="protein sequence ID" value="OGC28737.1"/>
    <property type="molecule type" value="Genomic_DNA"/>
</dbReference>
<feature type="domain" description="Serine aminopeptidase S33" evidence="2">
    <location>
        <begin position="56"/>
        <end position="296"/>
    </location>
</feature>
<dbReference type="Proteomes" id="UP000178602">
    <property type="component" value="Unassembled WGS sequence"/>
</dbReference>
<keyword evidence="1" id="KW-0378">Hydrolase</keyword>